<name>A0A448X6W7_9PLAT</name>
<comment type="caution">
    <text evidence="1">The sequence shown here is derived from an EMBL/GenBank/DDBJ whole genome shotgun (WGS) entry which is preliminary data.</text>
</comment>
<dbReference type="Proteomes" id="UP000784294">
    <property type="component" value="Unassembled WGS sequence"/>
</dbReference>
<protein>
    <submittedName>
        <fullName evidence="1">Uncharacterized protein</fullName>
    </submittedName>
</protein>
<sequence length="129" mass="14093">MAPPTSSEPFGVADLTGSLEVQLDRLTNNQSVTMGWQVIPFKAELMPLCCSISDKDSSTPHSTFKTGANEAEMTLSQNHIPSADLLENLLSHTLGIVGKKRFTAYRDCLHLSLPSLRDGDSGREKSRFV</sequence>
<dbReference type="EMBL" id="CAAALY010104185">
    <property type="protein sequence ID" value="VEL29555.1"/>
    <property type="molecule type" value="Genomic_DNA"/>
</dbReference>
<reference evidence="1" key="1">
    <citation type="submission" date="2018-11" db="EMBL/GenBank/DDBJ databases">
        <authorList>
            <consortium name="Pathogen Informatics"/>
        </authorList>
    </citation>
    <scope>NUCLEOTIDE SEQUENCE</scope>
</reference>
<dbReference type="AlphaFoldDB" id="A0A448X6W7"/>
<proteinExistence type="predicted"/>
<evidence type="ECO:0000313" key="1">
    <source>
        <dbReference type="EMBL" id="VEL29555.1"/>
    </source>
</evidence>
<accession>A0A448X6W7</accession>
<evidence type="ECO:0000313" key="2">
    <source>
        <dbReference type="Proteomes" id="UP000784294"/>
    </source>
</evidence>
<organism evidence="1 2">
    <name type="scientific">Protopolystoma xenopodis</name>
    <dbReference type="NCBI Taxonomy" id="117903"/>
    <lineage>
        <taxon>Eukaryota</taxon>
        <taxon>Metazoa</taxon>
        <taxon>Spiralia</taxon>
        <taxon>Lophotrochozoa</taxon>
        <taxon>Platyhelminthes</taxon>
        <taxon>Monogenea</taxon>
        <taxon>Polyopisthocotylea</taxon>
        <taxon>Polystomatidea</taxon>
        <taxon>Polystomatidae</taxon>
        <taxon>Protopolystoma</taxon>
    </lineage>
</organism>
<keyword evidence="2" id="KW-1185">Reference proteome</keyword>
<gene>
    <name evidence="1" type="ORF">PXEA_LOCUS22995</name>
</gene>